<comment type="caution">
    <text evidence="1">The sequence shown here is derived from an EMBL/GenBank/DDBJ whole genome shotgun (WGS) entry which is preliminary data.</text>
</comment>
<evidence type="ECO:0000313" key="1">
    <source>
        <dbReference type="EMBL" id="MBB4079704.1"/>
    </source>
</evidence>
<dbReference type="Gene3D" id="2.30.29.80">
    <property type="match status" value="1"/>
</dbReference>
<protein>
    <submittedName>
        <fullName evidence="1">Uncharacterized protein</fullName>
    </submittedName>
</protein>
<accession>A0A840E2A6</accession>
<sequence length="2267" mass="253678">MSTQPAKSILKNDPRFAEVPDFRTLRQRGIDHIAALSGDLWTDHNLHDPGITLLELLCYALTDLGYRTSLDEAEIFAPADAEGPDGNFFTPAEILTNNPVTVLDYRKMLVDIPGVRNAWIEKADEQEVPLSYRIPTKEDCEPRPLFTQVADGDNFANVRLNGLYRVLLDMDPLLSSGEADCRKSGDPFGATLAEVDRRLHAHRNLCEDFLEVMVLRDEEIGFCLDLELAPKADPAVVLTDVLEAIEGFISPRPRFASLQTLLTEGKPIEEIYRGRPYLPQYESDLGVTALSHGFVDTEQLVSLTRPTVLRTSDLYRVIMNVDGVRTIRELKLANFLNGIRQTEGEEWALPLTPGHRPVFAPERGVYKFSKGQLSVPFDPTAVFARFRRRLGDYRKTTFAHADLDLAIPYGKHRGDLGDYYSIQHELPVVYGVGEGDLSGDAPPARRAQVLQLRGFLSFFDQFLANYCTQLFRTREIYSWLPGAGKTIFGSPVKGAPGGAELLRFPATATVRTGATPVIVRSLTAYDHPLNRDQAVASLVQEFRALSLDELRGRLRVETVGTECYYFVIDDSRGKPILRGELDYRQEASASEAGEQAVLQLIYQGGVADNYRPDNYPADHLYGFTILDGATDYATFLDSITESPAAFEQNRNAILDHLLARFNESFTDYVLLMYALNQAAPDAEKIIADKERFLAAYPKISRERGKGFDYRRPDATDNRSGLEQRIGHLIGLEGGGPARLNPFSVHLRNQRQRLVWIDHRGRVLLRSRQAYAIDEDLTAHITQLLDRLADPSAYRREDCISEGIYRYVLIDEAGLPLADFPVTFPSAAARDRSLDCTRAYFSDSWDLMISVEEKTKGVYGFTLDGTEMVDGNELIVPFWRSEIDFATVAEARSAAKELLSAIRAGTAKIRRYALGKKRGYGLRLTIPGGPENAPSAKYVDVVATLDERAELEAGLSAYHAALAPKCVGMRLSLKAEKRGYYFALPGADGEIWLRTPARYPDEGAAQIAGLELLAAARRPSAYQHTETAGRYGFDLVDDSGEVIGDHPETFATAGERDGKLVEVRDYFTGRVLDFRYVAAPDRFFWQVQAGTSGATLRGTLPFVNSDDAKENWELLRGTIVREADWRVETGAENTYGVKVYRGDGLLLAESGPYPDEASARTARTELREWIGLGITTEAFTVKTAGEWSFQLWLEGEVVLRGTRGYPNRMAAEWAALLFGKTASIRDNYRDRTDPDGCLLSFLVVDEGEVIAEHPTFLPEEEANALRERVIAYVADNYVDCAIGHRDFSWSYCINWEACDGCCAPLLVSSGEGWETAIAAKMAARKLIELLRDGSRLEDWINGGKFTFGVSEAGRPLAEHPEVYATETERDGVRTDALNYLASYHKLCDGPETGFTGEDELFVHCRSLPICCAEMVKDRGPAGKDDILSAYRLSDAEAVAVHPVHIDTAAERDELMEDIHVASEAGELDYPEFRATTSRTGLLLNRYHYEWTVPGLPSLRSVRSYASEDEALDGFTADLPWLLRAAPKARNYFELALGEVLDRLYATCWPEDAGPFTDYRPGPFGDGKYLTLSRKDGFPVVYLPQEGDALAGTARRDWQTYTLHYPFRYTEGAGWSYHLTDPDGTTEWLRSTGYYPDRTGARRAFSVLLELLSFRPNYRTDDRPEAGIFRLVVIETLLEASIIYADVPPEVSEETPCPVICPAEYPADRYPAGKAAWPVFAECPEEVRVDPLCPRAWGEGLETFLLYGTNPDNYYDFLDAGAGCRHGFRVVSDGYRLARSPRESHTPTEREKLLDWLYAYANCGLEKSERPYIQCVSFGRGEYRPALRPEAADTGIDWLATARFGTKKEAEDYWVAEMIPLLGYAQEADFYQGARAETDTEGAMRYRLEVVNDAGEVVLESAELFYREEIPEVVRERVARARSFPVYLFRGKYGFQCFSTVDVPDFIMPSESPCVPADLIPSPDANQDPDETTLFGGVLELNVRIPGEVIWESTDEFTTADEAWAAYRCFLRLLADRRNYQRKLLTDCNLFGLELTRPDRVLAEHPRRYGGPQALTTARELTLARVNGEGMRLVEHLLLRPRDASDKTIPNVCPAPPPAAETARIGCPDRDHWPANSDPTTAILEPPPKIDPYGPTRNLLDELPYVPGADPYSQWATIILPYWPHRFQNVNFRSFFEDSLRREAPAHVALKICWLDPKQMRDFERRYHRWLQTIGWEADCGRGAAQDGLIDFLAGMTSVYPPARLQGDDCHAAGTTEAGAVLLGSTQLS</sequence>
<name>A0A840E2A6_9BACT</name>
<dbReference type="RefSeq" id="WP_183495935.1">
    <property type="nucleotide sequence ID" value="NZ_JACIFF010000005.1"/>
</dbReference>
<gene>
    <name evidence="1" type="ORF">GGR28_002329</name>
</gene>
<dbReference type="Proteomes" id="UP000576209">
    <property type="component" value="Unassembled WGS sequence"/>
</dbReference>
<keyword evidence="2" id="KW-1185">Reference proteome</keyword>
<reference evidence="1 2" key="1">
    <citation type="submission" date="2020-08" db="EMBL/GenBank/DDBJ databases">
        <title>Genomic Encyclopedia of Type Strains, Phase IV (KMG-IV): sequencing the most valuable type-strain genomes for metagenomic binning, comparative biology and taxonomic classification.</title>
        <authorList>
            <person name="Goeker M."/>
        </authorList>
    </citation>
    <scope>NUCLEOTIDE SEQUENCE [LARGE SCALE GENOMIC DNA]</scope>
    <source>
        <strain evidence="1 2">DSM 105137</strain>
    </source>
</reference>
<evidence type="ECO:0000313" key="2">
    <source>
        <dbReference type="Proteomes" id="UP000576209"/>
    </source>
</evidence>
<organism evidence="1 2">
    <name type="scientific">Neolewinella aquimaris</name>
    <dbReference type="NCBI Taxonomy" id="1835722"/>
    <lineage>
        <taxon>Bacteria</taxon>
        <taxon>Pseudomonadati</taxon>
        <taxon>Bacteroidota</taxon>
        <taxon>Saprospiria</taxon>
        <taxon>Saprospirales</taxon>
        <taxon>Lewinellaceae</taxon>
        <taxon>Neolewinella</taxon>
    </lineage>
</organism>
<proteinExistence type="predicted"/>
<dbReference type="EMBL" id="JACIFF010000005">
    <property type="protein sequence ID" value="MBB4079704.1"/>
    <property type="molecule type" value="Genomic_DNA"/>
</dbReference>